<feature type="region of interest" description="Disordered" evidence="1">
    <location>
        <begin position="1"/>
        <end position="57"/>
    </location>
</feature>
<sequence length="99" mass="11080">MADSRQNTSEPYRTVLAQTPRNIPRRMTGASFDTASHTSAGSGSPSSSSNEGDDPLLRQYFAEARELSLVKGSLFDWETEKAEETSKRDLLRDQEREPE</sequence>
<name>A0A4U0WG19_9PEZI</name>
<dbReference type="Proteomes" id="UP000309340">
    <property type="component" value="Unassembled WGS sequence"/>
</dbReference>
<feature type="compositionally biased region" description="Polar residues" evidence="1">
    <location>
        <begin position="1"/>
        <end position="21"/>
    </location>
</feature>
<gene>
    <name evidence="2" type="ORF">B0A55_11639</name>
</gene>
<reference evidence="2 3" key="1">
    <citation type="submission" date="2017-03" db="EMBL/GenBank/DDBJ databases">
        <title>Genomes of endolithic fungi from Antarctica.</title>
        <authorList>
            <person name="Coleine C."/>
            <person name="Masonjones S."/>
            <person name="Stajich J.E."/>
        </authorList>
    </citation>
    <scope>NUCLEOTIDE SEQUENCE [LARGE SCALE GENOMIC DNA]</scope>
    <source>
        <strain evidence="2 3">CCFEE 5184</strain>
    </source>
</reference>
<dbReference type="AlphaFoldDB" id="A0A4U0WG19"/>
<accession>A0A4U0WG19</accession>
<feature type="region of interest" description="Disordered" evidence="1">
    <location>
        <begin position="80"/>
        <end position="99"/>
    </location>
</feature>
<keyword evidence="3" id="KW-1185">Reference proteome</keyword>
<dbReference type="EMBL" id="NAJQ01001287">
    <property type="protein sequence ID" value="TKA61026.1"/>
    <property type="molecule type" value="Genomic_DNA"/>
</dbReference>
<feature type="non-terminal residue" evidence="2">
    <location>
        <position position="99"/>
    </location>
</feature>
<proteinExistence type="predicted"/>
<feature type="compositionally biased region" description="Low complexity" evidence="1">
    <location>
        <begin position="34"/>
        <end position="49"/>
    </location>
</feature>
<comment type="caution">
    <text evidence="2">The sequence shown here is derived from an EMBL/GenBank/DDBJ whole genome shotgun (WGS) entry which is preliminary data.</text>
</comment>
<organism evidence="2 3">
    <name type="scientific">Friedmanniomyces simplex</name>
    <dbReference type="NCBI Taxonomy" id="329884"/>
    <lineage>
        <taxon>Eukaryota</taxon>
        <taxon>Fungi</taxon>
        <taxon>Dikarya</taxon>
        <taxon>Ascomycota</taxon>
        <taxon>Pezizomycotina</taxon>
        <taxon>Dothideomycetes</taxon>
        <taxon>Dothideomycetidae</taxon>
        <taxon>Mycosphaerellales</taxon>
        <taxon>Teratosphaeriaceae</taxon>
        <taxon>Friedmanniomyces</taxon>
    </lineage>
</organism>
<evidence type="ECO:0000313" key="3">
    <source>
        <dbReference type="Proteomes" id="UP000309340"/>
    </source>
</evidence>
<protein>
    <submittedName>
        <fullName evidence="2">Uncharacterized protein</fullName>
    </submittedName>
</protein>
<evidence type="ECO:0000313" key="2">
    <source>
        <dbReference type="EMBL" id="TKA61026.1"/>
    </source>
</evidence>
<evidence type="ECO:0000256" key="1">
    <source>
        <dbReference type="SAM" id="MobiDB-lite"/>
    </source>
</evidence>